<evidence type="ECO:0000313" key="5">
    <source>
        <dbReference type="EMBL" id="ADR18627.1"/>
    </source>
</evidence>
<dbReference type="KEGG" id="cni:Calni_0716"/>
<accession>E4TGE6</accession>
<protein>
    <submittedName>
        <fullName evidence="5">AMP-dependent synthetase and ligase</fullName>
    </submittedName>
</protein>
<evidence type="ECO:0000256" key="1">
    <source>
        <dbReference type="ARBA" id="ARBA00006432"/>
    </source>
</evidence>
<organism evidence="5 6">
    <name type="scientific">Calditerrivibrio nitroreducens (strain DSM 19672 / NBRC 101217 / Yu37-1)</name>
    <dbReference type="NCBI Taxonomy" id="768670"/>
    <lineage>
        <taxon>Bacteria</taxon>
        <taxon>Pseudomonadati</taxon>
        <taxon>Deferribacterota</taxon>
        <taxon>Deferribacteres</taxon>
        <taxon>Deferribacterales</taxon>
        <taxon>Calditerrivibrionaceae</taxon>
    </lineage>
</organism>
<sequence length="495" mass="57209">MKHQTIYDYLCKSVLKQNEKIAYVIDGKKYSYTQVLNDVNKLINFFYKNNLHNKEIVAFYFDNSYEFLISIIAASFYKLSIMPLNTMLSLSQNEYIINKYKISKVITNLNQNFKNVYQVINICGFSNESSNISENIMKFKNEDYKHEFLITTTSGSTSEPKAIVLTQENKINRAFKTAIIPYGLSENDVIITTTPMYHSLAFRLSLLPIYIGATGVILKKFAPEMWLSTVDREKVTFSILVSNQIVSIVDLIEKNNSLYNLNNLKYLVSSSASFNEEIRKKVLKYFNCEIHEIYGTSETSTATDINLLKFPNKFKSVGYPISGVSIKILDNDKNELKYNNIGEIAIKTDLIFKEYLNMQKETEISFTKDRYFLTGDLGYIDEDGFLYFKGRKKFIYKVGAINVYPEDIEKVLLEFEGIKECCVVGIPENSFLGTKLVAYFTSNEKIDLPELRKFCLKRLSTYQVPFKFIKLDELPKNHVGKIDRKNLEKIALEDN</sequence>
<comment type="similarity">
    <text evidence="1">Belongs to the ATP-dependent AMP-binding enzyme family.</text>
</comment>
<dbReference type="Proteomes" id="UP000007039">
    <property type="component" value="Chromosome"/>
</dbReference>
<dbReference type="GO" id="GO:0031956">
    <property type="term" value="F:medium-chain fatty acid-CoA ligase activity"/>
    <property type="evidence" value="ECO:0007669"/>
    <property type="project" value="TreeGrafter"/>
</dbReference>
<keyword evidence="6" id="KW-1185">Reference proteome</keyword>
<dbReference type="AlphaFoldDB" id="E4TGE6"/>
<feature type="domain" description="AMP-binding enzyme C-terminal" evidence="4">
    <location>
        <begin position="408"/>
        <end position="481"/>
    </location>
</feature>
<gene>
    <name evidence="5" type="ordered locus">Calni_0716</name>
</gene>
<dbReference type="PANTHER" id="PTHR43201">
    <property type="entry name" value="ACYL-COA SYNTHETASE"/>
    <property type="match status" value="1"/>
</dbReference>
<dbReference type="OrthoDB" id="9757771at2"/>
<keyword evidence="2 5" id="KW-0436">Ligase</keyword>
<reference evidence="5 6" key="2">
    <citation type="journal article" date="2011" name="Stand. Genomic Sci.">
        <title>Complete genome sequence of Calditerrivibrio nitroreducens type strain (Yu37-1).</title>
        <authorList>
            <person name="Pitluck S."/>
            <person name="Sikorski J."/>
            <person name="Zeytun A."/>
            <person name="Lapidus A."/>
            <person name="Nolan M."/>
            <person name="Lucas S."/>
            <person name="Hammon N."/>
            <person name="Deshpande S."/>
            <person name="Cheng J.F."/>
            <person name="Tapia R."/>
            <person name="Han C."/>
            <person name="Goodwin L."/>
            <person name="Liolios K."/>
            <person name="Pagani I."/>
            <person name="Ivanova N."/>
            <person name="Mavromatis K."/>
            <person name="Pati A."/>
            <person name="Chen A."/>
            <person name="Palaniappan K."/>
            <person name="Hauser L."/>
            <person name="Chang Y.J."/>
            <person name="Jeffries C.D."/>
            <person name="Detter J.C."/>
            <person name="Brambilla E."/>
            <person name="Djao O.D."/>
            <person name="Rohde M."/>
            <person name="Spring S."/>
            <person name="Goker M."/>
            <person name="Woyke T."/>
            <person name="Bristow J."/>
            <person name="Eisen J.A."/>
            <person name="Markowitz V."/>
            <person name="Hugenholtz P."/>
            <person name="Kyrpides N.C."/>
            <person name="Klenk H.P."/>
            <person name="Land M."/>
        </authorList>
    </citation>
    <scope>NUCLEOTIDE SEQUENCE [LARGE SCALE GENOMIC DNA]</scope>
    <source>
        <strain evidence="6">DSM 19672 / NBRC 101217 / Yu37-1</strain>
    </source>
</reference>
<dbReference type="PANTHER" id="PTHR43201:SF5">
    <property type="entry name" value="MEDIUM-CHAIN ACYL-COA LIGASE ACSF2, MITOCHONDRIAL"/>
    <property type="match status" value="1"/>
</dbReference>
<dbReference type="STRING" id="768670.Calni_0716"/>
<evidence type="ECO:0000313" key="6">
    <source>
        <dbReference type="Proteomes" id="UP000007039"/>
    </source>
</evidence>
<evidence type="ECO:0000259" key="3">
    <source>
        <dbReference type="Pfam" id="PF00501"/>
    </source>
</evidence>
<dbReference type="InterPro" id="IPR000873">
    <property type="entry name" value="AMP-dep_synth/lig_dom"/>
</dbReference>
<dbReference type="Pfam" id="PF00501">
    <property type="entry name" value="AMP-binding"/>
    <property type="match status" value="1"/>
</dbReference>
<dbReference type="InterPro" id="IPR025110">
    <property type="entry name" value="AMP-bd_C"/>
</dbReference>
<dbReference type="GO" id="GO:0006631">
    <property type="term" value="P:fatty acid metabolic process"/>
    <property type="evidence" value="ECO:0007669"/>
    <property type="project" value="TreeGrafter"/>
</dbReference>
<proteinExistence type="inferred from homology"/>
<dbReference type="RefSeq" id="WP_013450840.1">
    <property type="nucleotide sequence ID" value="NC_014758.1"/>
</dbReference>
<dbReference type="InterPro" id="IPR045851">
    <property type="entry name" value="AMP-bd_C_sf"/>
</dbReference>
<reference key="1">
    <citation type="submission" date="2010-11" db="EMBL/GenBank/DDBJ databases">
        <title>The complete genome of chromosome of Calditerrivibrio nitroreducens DSM 19672.</title>
        <authorList>
            <consortium name="US DOE Joint Genome Institute (JGI-PGF)"/>
            <person name="Lucas S."/>
            <person name="Copeland A."/>
            <person name="Lapidus A."/>
            <person name="Bruce D."/>
            <person name="Goodwin L."/>
            <person name="Pitluck S."/>
            <person name="Kyrpides N."/>
            <person name="Mavromatis K."/>
            <person name="Ivanova N."/>
            <person name="Mikhailova N."/>
            <person name="Zeytun A."/>
            <person name="Brettin T."/>
            <person name="Detter J.C."/>
            <person name="Tapia R."/>
            <person name="Han C."/>
            <person name="Land M."/>
            <person name="Hauser L."/>
            <person name="Markowitz V."/>
            <person name="Cheng J.-F."/>
            <person name="Hugenholtz P."/>
            <person name="Woyke T."/>
            <person name="Wu D."/>
            <person name="Spring S."/>
            <person name="Schroeder M."/>
            <person name="Brambilla E."/>
            <person name="Klenk H.-P."/>
            <person name="Eisen J.A."/>
        </authorList>
    </citation>
    <scope>NUCLEOTIDE SEQUENCE [LARGE SCALE GENOMIC DNA]</scope>
    <source>
        <strain>DSM 19672</strain>
    </source>
</reference>
<dbReference type="EMBL" id="CP002347">
    <property type="protein sequence ID" value="ADR18627.1"/>
    <property type="molecule type" value="Genomic_DNA"/>
</dbReference>
<dbReference type="Pfam" id="PF13193">
    <property type="entry name" value="AMP-binding_C"/>
    <property type="match status" value="1"/>
</dbReference>
<evidence type="ECO:0000259" key="4">
    <source>
        <dbReference type="Pfam" id="PF13193"/>
    </source>
</evidence>
<dbReference type="HOGENOM" id="CLU_000022_59_0_0"/>
<dbReference type="InterPro" id="IPR042099">
    <property type="entry name" value="ANL_N_sf"/>
</dbReference>
<name>E4TGE6_CALNY</name>
<dbReference type="CDD" id="cd04433">
    <property type="entry name" value="AFD_class_I"/>
    <property type="match status" value="1"/>
</dbReference>
<evidence type="ECO:0000256" key="2">
    <source>
        <dbReference type="ARBA" id="ARBA00022598"/>
    </source>
</evidence>
<dbReference type="Gene3D" id="3.30.300.30">
    <property type="match status" value="1"/>
</dbReference>
<dbReference type="SUPFAM" id="SSF56801">
    <property type="entry name" value="Acetyl-CoA synthetase-like"/>
    <property type="match status" value="1"/>
</dbReference>
<dbReference type="Gene3D" id="3.40.50.12780">
    <property type="entry name" value="N-terminal domain of ligase-like"/>
    <property type="match status" value="1"/>
</dbReference>
<feature type="domain" description="AMP-dependent synthetase/ligase" evidence="3">
    <location>
        <begin position="14"/>
        <end position="356"/>
    </location>
</feature>
<dbReference type="eggNOG" id="COG0318">
    <property type="taxonomic scope" value="Bacteria"/>
</dbReference>